<dbReference type="GO" id="GO:0016787">
    <property type="term" value="F:hydrolase activity"/>
    <property type="evidence" value="ECO:0007669"/>
    <property type="project" value="UniProtKB-KW"/>
</dbReference>
<keyword evidence="3" id="KW-0378">Hydrolase</keyword>
<dbReference type="SUPFAM" id="SSF51556">
    <property type="entry name" value="Metallo-dependent hydrolases"/>
    <property type="match status" value="1"/>
</dbReference>
<name>A0A849A9H4_9ACTN</name>
<organism evidence="3 4">
    <name type="scientific">Nakamurella aerolata</name>
    <dbReference type="NCBI Taxonomy" id="1656892"/>
    <lineage>
        <taxon>Bacteria</taxon>
        <taxon>Bacillati</taxon>
        <taxon>Actinomycetota</taxon>
        <taxon>Actinomycetes</taxon>
        <taxon>Nakamurellales</taxon>
        <taxon>Nakamurellaceae</taxon>
        <taxon>Nakamurella</taxon>
    </lineage>
</organism>
<evidence type="ECO:0000313" key="4">
    <source>
        <dbReference type="Proteomes" id="UP000562984"/>
    </source>
</evidence>
<dbReference type="PANTHER" id="PTHR21240">
    <property type="entry name" value="2-AMINO-3-CARBOXYLMUCONATE-6-SEMIALDEHYDE DECARBOXYLASE"/>
    <property type="match status" value="1"/>
</dbReference>
<accession>A0A849A9H4</accession>
<dbReference type="Pfam" id="PF04909">
    <property type="entry name" value="Amidohydro_2"/>
    <property type="match status" value="1"/>
</dbReference>
<proteinExistence type="predicted"/>
<reference evidence="3 4" key="1">
    <citation type="submission" date="2020-05" db="EMBL/GenBank/DDBJ databases">
        <title>Nakamurella sp. DB0629 isolated from air conditioner.</title>
        <authorList>
            <person name="Kim D.H."/>
            <person name="Kim D.-U."/>
        </authorList>
    </citation>
    <scope>NUCLEOTIDE SEQUENCE [LARGE SCALE GENOMIC DNA]</scope>
    <source>
        <strain evidence="3 4">DB0629</strain>
    </source>
</reference>
<evidence type="ECO:0000256" key="1">
    <source>
        <dbReference type="ARBA" id="ARBA00023239"/>
    </source>
</evidence>
<sequence>MQEKGFVVILDVHTHAMLAEHWGCEWHKNWEPVYGTPAEVVTPERYDAAMAGGDVQLSFVFGIRATRAGIDTPSDFIADFVAKAKTNCIGFMALDPSDDDAIEQLRYGVELGLRGIKLYPILAHFDPRDEKYDAFYRAATEAGLIVLWHMGTTPSPEGRLDYSNPLVVDEVARRHPGLTQIIAHLGHPWQRETVVVLRKNRRVFSDVSASWARPADGHRALIRAQEWNVVDKLLFGSDFPVWDPADAIAGIRKLADIGVPDGAPTLANETIDWILNGDPRPALGLA</sequence>
<dbReference type="InterPro" id="IPR032466">
    <property type="entry name" value="Metal_Hydrolase"/>
</dbReference>
<dbReference type="InterPro" id="IPR006680">
    <property type="entry name" value="Amidohydro-rel"/>
</dbReference>
<dbReference type="EMBL" id="JABEND010000003">
    <property type="protein sequence ID" value="NNG35748.1"/>
    <property type="molecule type" value="Genomic_DNA"/>
</dbReference>
<dbReference type="Gene3D" id="3.20.20.140">
    <property type="entry name" value="Metal-dependent hydrolases"/>
    <property type="match status" value="1"/>
</dbReference>
<dbReference type="RefSeq" id="WP_171199386.1">
    <property type="nucleotide sequence ID" value="NZ_JABEND010000003.1"/>
</dbReference>
<dbReference type="InterPro" id="IPR032465">
    <property type="entry name" value="ACMSD"/>
</dbReference>
<dbReference type="AlphaFoldDB" id="A0A849A9H4"/>
<keyword evidence="4" id="KW-1185">Reference proteome</keyword>
<dbReference type="GO" id="GO:0016831">
    <property type="term" value="F:carboxy-lyase activity"/>
    <property type="evidence" value="ECO:0007669"/>
    <property type="project" value="InterPro"/>
</dbReference>
<evidence type="ECO:0000313" key="3">
    <source>
        <dbReference type="EMBL" id="NNG35748.1"/>
    </source>
</evidence>
<dbReference type="Proteomes" id="UP000562984">
    <property type="component" value="Unassembled WGS sequence"/>
</dbReference>
<dbReference type="CDD" id="cd01292">
    <property type="entry name" value="metallo-dependent_hydrolases"/>
    <property type="match status" value="1"/>
</dbReference>
<keyword evidence="1" id="KW-0456">Lyase</keyword>
<protein>
    <submittedName>
        <fullName evidence="3">Amidohydrolase family protein</fullName>
    </submittedName>
</protein>
<gene>
    <name evidence="3" type="ORF">HKD39_08495</name>
</gene>
<feature type="domain" description="Amidohydrolase-related" evidence="2">
    <location>
        <begin position="11"/>
        <end position="277"/>
    </location>
</feature>
<comment type="caution">
    <text evidence="3">The sequence shown here is derived from an EMBL/GenBank/DDBJ whole genome shotgun (WGS) entry which is preliminary data.</text>
</comment>
<dbReference type="PANTHER" id="PTHR21240:SF19">
    <property type="entry name" value="CATALYTIC_ HYDROLASE"/>
    <property type="match status" value="1"/>
</dbReference>
<evidence type="ECO:0000259" key="2">
    <source>
        <dbReference type="Pfam" id="PF04909"/>
    </source>
</evidence>